<dbReference type="PROSITE" id="PS50181">
    <property type="entry name" value="FBOX"/>
    <property type="match status" value="1"/>
</dbReference>
<evidence type="ECO:0000313" key="5">
    <source>
        <dbReference type="Proteomes" id="UP000001593"/>
    </source>
</evidence>
<dbReference type="InterPro" id="IPR006553">
    <property type="entry name" value="Leu-rich_rpt_Cys-con_subtyp"/>
</dbReference>
<keyword evidence="5" id="KW-1185">Reference proteome</keyword>
<dbReference type="eggNOG" id="KOG1947">
    <property type="taxonomic scope" value="Eukaryota"/>
</dbReference>
<gene>
    <name evidence="4" type="ORF">NEMVEDRAFT_v1g203859</name>
</gene>
<dbReference type="OrthoDB" id="3219396at2759"/>
<dbReference type="GO" id="GO:0031146">
    <property type="term" value="P:SCF-dependent proteasomal ubiquitin-dependent protein catabolic process"/>
    <property type="evidence" value="ECO:0000318"/>
    <property type="project" value="GO_Central"/>
</dbReference>
<feature type="region of interest" description="Disordered" evidence="2">
    <location>
        <begin position="415"/>
        <end position="437"/>
    </location>
</feature>
<dbReference type="InParanoid" id="A7RY44"/>
<dbReference type="SMART" id="SM00367">
    <property type="entry name" value="LRR_CC"/>
    <property type="match status" value="5"/>
</dbReference>
<dbReference type="OMA" id="CKRWHEL"/>
<dbReference type="InterPro" id="IPR036047">
    <property type="entry name" value="F-box-like_dom_sf"/>
</dbReference>
<evidence type="ECO:0000256" key="2">
    <source>
        <dbReference type="SAM" id="MobiDB-lite"/>
    </source>
</evidence>
<name>A7RY44_NEMVE</name>
<dbReference type="KEGG" id="nve:5515527"/>
<organism evidence="4 5">
    <name type="scientific">Nematostella vectensis</name>
    <name type="common">Starlet sea anemone</name>
    <dbReference type="NCBI Taxonomy" id="45351"/>
    <lineage>
        <taxon>Eukaryota</taxon>
        <taxon>Metazoa</taxon>
        <taxon>Cnidaria</taxon>
        <taxon>Anthozoa</taxon>
        <taxon>Hexacorallia</taxon>
        <taxon>Actiniaria</taxon>
        <taxon>Edwardsiidae</taxon>
        <taxon>Nematostella</taxon>
    </lineage>
</organism>
<dbReference type="Pfam" id="PF25372">
    <property type="entry name" value="DUF7885"/>
    <property type="match status" value="1"/>
</dbReference>
<dbReference type="InterPro" id="IPR001810">
    <property type="entry name" value="F-box_dom"/>
</dbReference>
<evidence type="ECO:0000256" key="1">
    <source>
        <dbReference type="ARBA" id="ARBA00022786"/>
    </source>
</evidence>
<accession>A7RY44</accession>
<reference evidence="4 5" key="1">
    <citation type="journal article" date="2007" name="Science">
        <title>Sea anemone genome reveals ancestral eumetazoan gene repertoire and genomic organization.</title>
        <authorList>
            <person name="Putnam N.H."/>
            <person name="Srivastava M."/>
            <person name="Hellsten U."/>
            <person name="Dirks B."/>
            <person name="Chapman J."/>
            <person name="Salamov A."/>
            <person name="Terry A."/>
            <person name="Shapiro H."/>
            <person name="Lindquist E."/>
            <person name="Kapitonov V.V."/>
            <person name="Jurka J."/>
            <person name="Genikhovich G."/>
            <person name="Grigoriev I.V."/>
            <person name="Lucas S.M."/>
            <person name="Steele R.E."/>
            <person name="Finnerty J.R."/>
            <person name="Technau U."/>
            <person name="Martindale M.Q."/>
            <person name="Rokhsar D.S."/>
        </authorList>
    </citation>
    <scope>NUCLEOTIDE SEQUENCE [LARGE SCALE GENOMIC DNA]</scope>
    <source>
        <strain evidence="5">CH2 X CH6</strain>
    </source>
</reference>
<dbReference type="PhylomeDB" id="A7RY44"/>
<dbReference type="PANTHER" id="PTHR20933">
    <property type="entry name" value="F-BOX ONLY PROTEIN 33"/>
    <property type="match status" value="1"/>
</dbReference>
<dbReference type="HOGENOM" id="CLU_016072_5_1_1"/>
<dbReference type="InterPro" id="IPR032675">
    <property type="entry name" value="LRR_dom_sf"/>
</dbReference>
<dbReference type="GO" id="GO:0019005">
    <property type="term" value="C:SCF ubiquitin ligase complex"/>
    <property type="evidence" value="ECO:0000318"/>
    <property type="project" value="GO_Central"/>
</dbReference>
<dbReference type="Gene3D" id="3.80.10.10">
    <property type="entry name" value="Ribonuclease Inhibitor"/>
    <property type="match status" value="2"/>
</dbReference>
<dbReference type="InterPro" id="IPR057207">
    <property type="entry name" value="FBXL15_LRR"/>
</dbReference>
<dbReference type="Pfam" id="PF12937">
    <property type="entry name" value="F-box-like"/>
    <property type="match status" value="1"/>
</dbReference>
<dbReference type="AlphaFoldDB" id="A7RY44"/>
<sequence length="456" mass="51122">MGHDELKRKISDAIIYTISRALSFNEEQTDEPSANKSLPNCVGTRISELDNPVILKIFSYLSRADLLKAAEVCKRWHELSFDRSLWRNVDLKGYCKTLMQGERITEVTEKYLVSNVVALDLSGFMLTDSILGTLANNCPELRKLVVKSVNFQTQGKEKEVLFPKHLKFLDMRYSHGSLQIYKAITRCLQDIKWLGICDGFILALKCDGSNLSDVLRDLRSIEKLDMSHCKLATDAVLAALSTSERLRVLNLRKCQNIQGEALEVLIPNLQSLETLILDGTSIDDACIAKVPWEQAGLRYLELGWCHFISSDGLSTLFPKVAQMVNLEYLGLCRVGDGRSLTDKNLIQLANHLNYGICTNLNAINFSMCDSITDFGLRAFVRKYPKLSAVDATNCAGVRVFSSEFDSSMPYGRKASLSDTRMDENNDAYTPRRRTGSRGSFSATQFALSKYALETPL</sequence>
<dbReference type="SUPFAM" id="SSF52047">
    <property type="entry name" value="RNI-like"/>
    <property type="match status" value="1"/>
</dbReference>
<feature type="domain" description="F-box" evidence="3">
    <location>
        <begin position="43"/>
        <end position="89"/>
    </location>
</feature>
<evidence type="ECO:0000313" key="4">
    <source>
        <dbReference type="EMBL" id="EDO43574.1"/>
    </source>
</evidence>
<dbReference type="PANTHER" id="PTHR20933:SF4">
    <property type="entry name" value="F-BOX INVOLVED IN POLYQ PATHOGENESIS, ISOFORM A"/>
    <property type="match status" value="1"/>
</dbReference>
<dbReference type="EMBL" id="DS469552">
    <property type="protein sequence ID" value="EDO43574.1"/>
    <property type="molecule type" value="Genomic_DNA"/>
</dbReference>
<dbReference type="SUPFAM" id="SSF81383">
    <property type="entry name" value="F-box domain"/>
    <property type="match status" value="1"/>
</dbReference>
<dbReference type="FunFam" id="3.80.10.10:FF:002244">
    <property type="entry name" value="Predicted protein"/>
    <property type="match status" value="1"/>
</dbReference>
<evidence type="ECO:0000259" key="3">
    <source>
        <dbReference type="PROSITE" id="PS50181"/>
    </source>
</evidence>
<keyword evidence="1" id="KW-0833">Ubl conjugation pathway</keyword>
<dbReference type="SMART" id="SM00256">
    <property type="entry name" value="FBOX"/>
    <property type="match status" value="1"/>
</dbReference>
<protein>
    <recommendedName>
        <fullName evidence="3">F-box domain-containing protein</fullName>
    </recommendedName>
</protein>
<proteinExistence type="predicted"/>
<dbReference type="Proteomes" id="UP000001593">
    <property type="component" value="Unassembled WGS sequence"/>
</dbReference>